<keyword evidence="2" id="KW-1185">Reference proteome</keyword>
<dbReference type="GeneID" id="93623874"/>
<evidence type="ECO:0000313" key="1">
    <source>
        <dbReference type="EMBL" id="EIE92198.1"/>
    </source>
</evidence>
<dbReference type="InterPro" id="IPR038279">
    <property type="entry name" value="Ndc10_dom2_sf"/>
</dbReference>
<dbReference type="EMBL" id="CH476754">
    <property type="protein sequence ID" value="EIE92198.1"/>
    <property type="molecule type" value="Genomic_DNA"/>
</dbReference>
<gene>
    <name evidence="1" type="ORF">RO3G_16909</name>
</gene>
<reference evidence="1 2" key="1">
    <citation type="journal article" date="2009" name="PLoS Genet.">
        <title>Genomic analysis of the basal lineage fungus Rhizopus oryzae reveals a whole-genome duplication.</title>
        <authorList>
            <person name="Ma L.-J."/>
            <person name="Ibrahim A.S."/>
            <person name="Skory C."/>
            <person name="Grabherr M.G."/>
            <person name="Burger G."/>
            <person name="Butler M."/>
            <person name="Elias M."/>
            <person name="Idnurm A."/>
            <person name="Lang B.F."/>
            <person name="Sone T."/>
            <person name="Abe A."/>
            <person name="Calvo S.E."/>
            <person name="Corrochano L.M."/>
            <person name="Engels R."/>
            <person name="Fu J."/>
            <person name="Hansberg W."/>
            <person name="Kim J.-M."/>
            <person name="Kodira C.D."/>
            <person name="Koehrsen M.J."/>
            <person name="Liu B."/>
            <person name="Miranda-Saavedra D."/>
            <person name="O'Leary S."/>
            <person name="Ortiz-Castellanos L."/>
            <person name="Poulter R."/>
            <person name="Rodriguez-Romero J."/>
            <person name="Ruiz-Herrera J."/>
            <person name="Shen Y.-Q."/>
            <person name="Zeng Q."/>
            <person name="Galagan J."/>
            <person name="Birren B.W."/>
            <person name="Cuomo C.A."/>
            <person name="Wickes B.L."/>
        </authorList>
    </citation>
    <scope>NUCLEOTIDE SEQUENCE [LARGE SCALE GENOMIC DNA]</scope>
    <source>
        <strain evidence="2">RA 99-880 / ATCC MYA-4621 / FGSC 9543 / NRRL 43880</strain>
    </source>
</reference>
<sequence length="260" mass="29398">MIATGWVVLKFVISNICEQSRFEIVWCSTHGQPAVKPEFCNSLQQFFDLLYFLPRAVIKPSLTLQRLVFKDIDWPQFSQLACAFAHLRIVLLQDSVVLKKKYPQYYLWNCEIFQTELYKNFEVEVLGSLEEEEEAFLSNRRVQLAMPELVSTLQAGFGTITSSLLSMKAANAAEFRKINQSFGDFFALGNAHFNSTANSGASFPTVLTEPSSAGQAQRAEPEEIQTFYKMNREIVSVTDVWRAEGKDTMQKDSGPGICTT</sequence>
<evidence type="ECO:0000313" key="2">
    <source>
        <dbReference type="Proteomes" id="UP000009138"/>
    </source>
</evidence>
<dbReference type="RefSeq" id="XP_067527594.1">
    <property type="nucleotide sequence ID" value="XM_067671493.1"/>
</dbReference>
<dbReference type="Proteomes" id="UP000009138">
    <property type="component" value="Unassembled WGS sequence"/>
</dbReference>
<dbReference type="Gene3D" id="1.10.443.20">
    <property type="entry name" value="Centromere DNA-binding protein complex CBF3 subunit, domain 2"/>
    <property type="match status" value="1"/>
</dbReference>
<accession>I1CUR8</accession>
<proteinExistence type="predicted"/>
<dbReference type="GO" id="GO:0003677">
    <property type="term" value="F:DNA binding"/>
    <property type="evidence" value="ECO:0007669"/>
    <property type="project" value="InterPro"/>
</dbReference>
<dbReference type="AlphaFoldDB" id="I1CUR8"/>
<name>I1CUR8_RHIO9</name>
<organism evidence="1 2">
    <name type="scientific">Rhizopus delemar (strain RA 99-880 / ATCC MYA-4621 / FGSC 9543 / NRRL 43880)</name>
    <name type="common">Mucormycosis agent</name>
    <name type="synonym">Rhizopus arrhizus var. delemar</name>
    <dbReference type="NCBI Taxonomy" id="246409"/>
    <lineage>
        <taxon>Eukaryota</taxon>
        <taxon>Fungi</taxon>
        <taxon>Fungi incertae sedis</taxon>
        <taxon>Mucoromycota</taxon>
        <taxon>Mucoromycotina</taxon>
        <taxon>Mucoromycetes</taxon>
        <taxon>Mucorales</taxon>
        <taxon>Mucorineae</taxon>
        <taxon>Rhizopodaceae</taxon>
        <taxon>Rhizopus</taxon>
    </lineage>
</organism>
<dbReference type="OrthoDB" id="10374450at2759"/>
<evidence type="ECO:0008006" key="3">
    <source>
        <dbReference type="Google" id="ProtNLM"/>
    </source>
</evidence>
<dbReference type="VEuPathDB" id="FungiDB:RO3G_16909"/>
<dbReference type="InParanoid" id="I1CUR8"/>
<protein>
    <recommendedName>
        <fullName evidence="3">Ndc10 domain-containing protein</fullName>
    </recommendedName>
</protein>